<dbReference type="AlphaFoldDB" id="A0A8H7F1G8"/>
<name>A0A8H7F1G8_AGABI</name>
<reference evidence="1 2" key="1">
    <citation type="journal article" name="Sci. Rep.">
        <title>Telomere-to-telomere assembled and centromere annotated genomes of the two main subspecies of the button mushroom Agaricus bisporus reveal especially polymorphic chromosome ends.</title>
        <authorList>
            <person name="Sonnenberg A.S.M."/>
            <person name="Sedaghat-Telgerd N."/>
            <person name="Lavrijssen B."/>
            <person name="Ohm R.A."/>
            <person name="Hendrickx P.M."/>
            <person name="Scholtmeijer K."/>
            <person name="Baars J.J.P."/>
            <person name="van Peer A."/>
        </authorList>
    </citation>
    <scope>NUCLEOTIDE SEQUENCE [LARGE SCALE GENOMIC DNA]</scope>
    <source>
        <strain evidence="1 2">H119_p4</strain>
    </source>
</reference>
<comment type="caution">
    <text evidence="1">The sequence shown here is derived from an EMBL/GenBank/DDBJ whole genome shotgun (WGS) entry which is preliminary data.</text>
</comment>
<dbReference type="Proteomes" id="UP000629468">
    <property type="component" value="Unassembled WGS sequence"/>
</dbReference>
<dbReference type="CDD" id="cd23714">
    <property type="entry name" value="beta-trefoil_Ricin_MtaL"/>
    <property type="match status" value="1"/>
</dbReference>
<protein>
    <submittedName>
        <fullName evidence="1">Uncharacterized protein</fullName>
    </submittedName>
</protein>
<sequence>MDQDIINPEPWTYVKIVNRSSDNSELWGRSFPPEPLDKPPFLMGITFVKPGPYYVFERWDVKKYQDGITIQNFGNGLWACAKDGEVVMSNYFDESDCKWHFDGDKGSSFKRIKVPNQDLVWTLKHPKRQFSTVLRPADGSDIQDFCFEVAVED</sequence>
<organism evidence="1 2">
    <name type="scientific">Agaricus bisporus var. burnettii</name>
    <dbReference type="NCBI Taxonomy" id="192524"/>
    <lineage>
        <taxon>Eukaryota</taxon>
        <taxon>Fungi</taxon>
        <taxon>Dikarya</taxon>
        <taxon>Basidiomycota</taxon>
        <taxon>Agaricomycotina</taxon>
        <taxon>Agaricomycetes</taxon>
        <taxon>Agaricomycetidae</taxon>
        <taxon>Agaricales</taxon>
        <taxon>Agaricineae</taxon>
        <taxon>Agaricaceae</taxon>
        <taxon>Agaricus</taxon>
    </lineage>
</organism>
<dbReference type="Gene3D" id="2.80.10.50">
    <property type="match status" value="1"/>
</dbReference>
<proteinExistence type="predicted"/>
<accession>A0A8H7F1G8</accession>
<evidence type="ECO:0000313" key="1">
    <source>
        <dbReference type="EMBL" id="KAF7773109.1"/>
    </source>
</evidence>
<dbReference type="EMBL" id="JABXXO010000007">
    <property type="protein sequence ID" value="KAF7773109.1"/>
    <property type="molecule type" value="Genomic_DNA"/>
</dbReference>
<evidence type="ECO:0000313" key="2">
    <source>
        <dbReference type="Proteomes" id="UP000629468"/>
    </source>
</evidence>
<gene>
    <name evidence="1" type="ORF">Agabi119p4_5276</name>
</gene>